<keyword evidence="4" id="KW-1185">Reference proteome</keyword>
<dbReference type="SUPFAM" id="SSF51182">
    <property type="entry name" value="RmlC-like cupins"/>
    <property type="match status" value="1"/>
</dbReference>
<dbReference type="GeneID" id="70185030"/>
<proteinExistence type="predicted"/>
<dbReference type="Gene3D" id="2.60.120.10">
    <property type="entry name" value="Jelly Rolls"/>
    <property type="match status" value="1"/>
</dbReference>
<dbReference type="InterPro" id="IPR047121">
    <property type="entry name" value="YjiB-like"/>
</dbReference>
<evidence type="ECO:0000259" key="2">
    <source>
        <dbReference type="Pfam" id="PF07883"/>
    </source>
</evidence>
<protein>
    <recommendedName>
        <fullName evidence="2">Cupin type-2 domain-containing protein</fullName>
    </recommendedName>
</protein>
<comment type="caution">
    <text evidence="3">The sequence shown here is derived from an EMBL/GenBank/DDBJ whole genome shotgun (WGS) entry which is preliminary data.</text>
</comment>
<feature type="region of interest" description="Disordered" evidence="1">
    <location>
        <begin position="55"/>
        <end position="80"/>
    </location>
</feature>
<dbReference type="CDD" id="cd02219">
    <property type="entry name" value="cupin_YjlB-like"/>
    <property type="match status" value="1"/>
</dbReference>
<accession>A0A9P8XXB6</accession>
<gene>
    <name evidence="3" type="ORF">B0I36DRAFT_335499</name>
</gene>
<dbReference type="EMBL" id="JAGTJQ010000011">
    <property type="protein sequence ID" value="KAH7018207.1"/>
    <property type="molecule type" value="Genomic_DNA"/>
</dbReference>
<dbReference type="InterPro" id="IPR013096">
    <property type="entry name" value="Cupin_2"/>
</dbReference>
<dbReference type="OrthoDB" id="2589563at2759"/>
<evidence type="ECO:0000313" key="4">
    <source>
        <dbReference type="Proteomes" id="UP000756346"/>
    </source>
</evidence>
<dbReference type="InterPro" id="IPR011051">
    <property type="entry name" value="RmlC_Cupin_sf"/>
</dbReference>
<dbReference type="PANTHER" id="PTHR36448:SF3">
    <property type="entry name" value="CUPIN TYPE-2 DOMAIN-CONTAINING PROTEIN"/>
    <property type="match status" value="1"/>
</dbReference>
<dbReference type="Proteomes" id="UP000756346">
    <property type="component" value="Unassembled WGS sequence"/>
</dbReference>
<feature type="domain" description="Cupin type-2" evidence="2">
    <location>
        <begin position="3"/>
        <end position="55"/>
    </location>
</feature>
<evidence type="ECO:0000313" key="3">
    <source>
        <dbReference type="EMBL" id="KAH7018207.1"/>
    </source>
</evidence>
<name>A0A9P8XXB6_9PEZI</name>
<sequence length="133" mass="14172">MYSTTHFHSTTHEVLVITRGTARLRFGGEDNPGGHTADVATGDVLVVPAGVGHRLLEDTSSSSSSSPSSSTKSSLLPGPFEMVGSYPPGCSWDMCYGNEGEDGAKLESNIEQLEWFAQDPIYGHQGPAIDSHY</sequence>
<dbReference type="RefSeq" id="XP_046006474.1">
    <property type="nucleotide sequence ID" value="XM_046155484.1"/>
</dbReference>
<organism evidence="3 4">
    <name type="scientific">Microdochium trichocladiopsis</name>
    <dbReference type="NCBI Taxonomy" id="1682393"/>
    <lineage>
        <taxon>Eukaryota</taxon>
        <taxon>Fungi</taxon>
        <taxon>Dikarya</taxon>
        <taxon>Ascomycota</taxon>
        <taxon>Pezizomycotina</taxon>
        <taxon>Sordariomycetes</taxon>
        <taxon>Xylariomycetidae</taxon>
        <taxon>Xylariales</taxon>
        <taxon>Microdochiaceae</taxon>
        <taxon>Microdochium</taxon>
    </lineage>
</organism>
<evidence type="ECO:0000256" key="1">
    <source>
        <dbReference type="SAM" id="MobiDB-lite"/>
    </source>
</evidence>
<reference evidence="3" key="1">
    <citation type="journal article" date="2021" name="Nat. Commun.">
        <title>Genetic determinants of endophytism in the Arabidopsis root mycobiome.</title>
        <authorList>
            <person name="Mesny F."/>
            <person name="Miyauchi S."/>
            <person name="Thiergart T."/>
            <person name="Pickel B."/>
            <person name="Atanasova L."/>
            <person name="Karlsson M."/>
            <person name="Huettel B."/>
            <person name="Barry K.W."/>
            <person name="Haridas S."/>
            <person name="Chen C."/>
            <person name="Bauer D."/>
            <person name="Andreopoulos W."/>
            <person name="Pangilinan J."/>
            <person name="LaButti K."/>
            <person name="Riley R."/>
            <person name="Lipzen A."/>
            <person name="Clum A."/>
            <person name="Drula E."/>
            <person name="Henrissat B."/>
            <person name="Kohler A."/>
            <person name="Grigoriev I.V."/>
            <person name="Martin F.M."/>
            <person name="Hacquard S."/>
        </authorList>
    </citation>
    <scope>NUCLEOTIDE SEQUENCE</scope>
    <source>
        <strain evidence="3">MPI-CAGE-CH-0230</strain>
    </source>
</reference>
<dbReference type="Pfam" id="PF07883">
    <property type="entry name" value="Cupin_2"/>
    <property type="match status" value="1"/>
</dbReference>
<dbReference type="PANTHER" id="PTHR36448">
    <property type="entry name" value="BLR7373 PROTEIN"/>
    <property type="match status" value="1"/>
</dbReference>
<dbReference type="InterPro" id="IPR014710">
    <property type="entry name" value="RmlC-like_jellyroll"/>
</dbReference>
<feature type="compositionally biased region" description="Low complexity" evidence="1">
    <location>
        <begin position="60"/>
        <end position="74"/>
    </location>
</feature>
<dbReference type="AlphaFoldDB" id="A0A9P8XXB6"/>